<comment type="caution">
    <text evidence="3">The sequence shown here is derived from an EMBL/GenBank/DDBJ whole genome shotgun (WGS) entry which is preliminary data.</text>
</comment>
<dbReference type="Gene3D" id="1.10.10.60">
    <property type="entry name" value="Homeodomain-like"/>
    <property type="match status" value="1"/>
</dbReference>
<evidence type="ECO:0000256" key="1">
    <source>
        <dbReference type="SAM" id="Coils"/>
    </source>
</evidence>
<dbReference type="Pfam" id="PF21227">
    <property type="entry name" value="Myb_DNA-binding_7"/>
    <property type="match status" value="1"/>
</dbReference>
<evidence type="ECO:0000256" key="2">
    <source>
        <dbReference type="SAM" id="MobiDB-lite"/>
    </source>
</evidence>
<dbReference type="InterPro" id="IPR039674">
    <property type="entry name" value="FLASH"/>
</dbReference>
<dbReference type="Proteomes" id="UP000646548">
    <property type="component" value="Unassembled WGS sequence"/>
</dbReference>
<feature type="compositionally biased region" description="Polar residues" evidence="2">
    <location>
        <begin position="1330"/>
        <end position="1340"/>
    </location>
</feature>
<feature type="compositionally biased region" description="Polar residues" evidence="2">
    <location>
        <begin position="495"/>
        <end position="511"/>
    </location>
</feature>
<sequence length="1506" mass="165055">MMEKSVAAAAAVTAASDDSVDIYEGLDVSLGSAAENSSAGSSQLKESMDLYEDLVMEEQQSRESSYQELKSRFQAAQNQIRELRRRVEQMEVQNTGLSAENNRLKKNISALLRTARLEVTRKDAEIQRLNQRAMWGRHSYQPSFKNPDSSCPIPAPAPITRPPSPPPLPSGPPPPPPPPPPLPPSPSEEEQRPRDPPSKTEGLSQSSKGSSHHHLKRDSGTSEKGAKSEPHKSRDKDHPSVRLSEPAERRHRDASGPGKKSRDPHRVDRESGQRYDSRTCRSRPAPSSDNSRERRHDKPKTTPPEPSSKPDCSREHRKTGDAPCKRSDADERKRSGSHAGRNSREEDRRKDHPRKEDRAHEGENRKHKRSGPSESSREPQRPKKPEKRERKHRSVERLSAEPNLEEDSPNRKLCFMETLNLTISPMKKPHSAVGTDTRTGPDVENSQPNLEDMCIIDEVDSSELGDESGEADPLPASSSESAQLRSGEDQDKNFSADSSAPAQTASHQSPPRGSPAPKAAERSSEGAAEAEASAGDPDHQTLPPDPAAQLDASQTCPESSGAPEGTNRTEEAEQSAEEPCPASSTSVCPEKDAEAVSSTISLDSLPREGLSLTDAIFVLTQADSGPSAAAEPSSSTGCIAVSKVSSTTEEAPATPRKTCSLAAEPGSSAPLLHDEDSMMTTLRNLRRIPDAISPLRSPARLAKHLIHLQSRQGPVKSLQRDFSGSTADASSKRPDVNKENKHPGSPAEPPETAPERPDSDVEEGEIVSESDEAASTSPVPPPKRPKLTAPVHNKPSPTARRKPEEKKVQSPRNRFKTVSPVSSKASFSSVEDVMEMFESVRAQIRKKYMKLHKNFPKKSFYGVMDNFQKSFLEFVDGAHFGDMCSEEEELKSRLKKLIGSVFQKVLNNGIVKRIFEQQAVDLKQKLWDFVDVQVEYLLLDIQAALKSLCKPAAEKKAAKTPRREPKELRSPNPDRAKAGAMVPYRTGLGSRGKNIRISQGDEDTPEKVQPTDGGLMELLPRRNLSSTPEKNHDRPDFQLLTEQQASSLTFNLVRDSQMGEIFRCLLQGSDLLESGGMGGDAAAAWSLGTPRKDGERFLSITTPSKFESPSKLLSPAKFDTPSKLIATWSSISPRRVLSPRSKDPAALNPALFDEDCLLEVPSQSRAPLKSYSILAEDLAVSLTIPSPLKSDRHLSFLQIVSTPDSVLSAHISEDALLDGEDATEQDIHLALDTDNSTCASNSSATSEAAAAPFLFKPDVQMEALVMERSNDHFIVKIRQADGGATMTADQSFSRTLTEEDLQTGDQKTPEDPRPPEERSDPALPEEKQPLSATSNVSANQALLRDDHGSAPANQENPAPPPLCSSSDKNQTTPPGRDQSSSVGEDTKTSPEKGHEKGQKRKKHTEKSKNKRPRNKEEDVLEEEEPLDAALSPGSMSARNIVKKKGEVVMTWSRDEDRAILIELKSRGPSRDTFSALSERLQKPSGQIAHRFYQLMKLFKKQEKMEA</sequence>
<feature type="region of interest" description="Disordered" evidence="2">
    <location>
        <begin position="139"/>
        <end position="607"/>
    </location>
</feature>
<keyword evidence="1" id="KW-0175">Coiled coil</keyword>
<dbReference type="PANTHER" id="PTHR15489">
    <property type="entry name" value="CASPASE 8 ASSOCIATED PROTEIN 2"/>
    <property type="match status" value="1"/>
</dbReference>
<dbReference type="OrthoDB" id="1938039at2759"/>
<feature type="compositionally biased region" description="Basic and acidic residues" evidence="2">
    <location>
        <begin position="217"/>
        <end position="279"/>
    </location>
</feature>
<dbReference type="SUPFAM" id="SSF46689">
    <property type="entry name" value="Homeodomain-like"/>
    <property type="match status" value="1"/>
</dbReference>
<feature type="compositionally biased region" description="Pro residues" evidence="2">
    <location>
        <begin position="153"/>
        <end position="186"/>
    </location>
</feature>
<feature type="compositionally biased region" description="Polar residues" evidence="2">
    <location>
        <begin position="140"/>
        <end position="149"/>
    </location>
</feature>
<organism evidence="3 4">
    <name type="scientific">Oryzias melastigma</name>
    <name type="common">Marine medaka</name>
    <dbReference type="NCBI Taxonomy" id="30732"/>
    <lineage>
        <taxon>Eukaryota</taxon>
        <taxon>Metazoa</taxon>
        <taxon>Chordata</taxon>
        <taxon>Craniata</taxon>
        <taxon>Vertebrata</taxon>
        <taxon>Euteleostomi</taxon>
        <taxon>Actinopterygii</taxon>
        <taxon>Neopterygii</taxon>
        <taxon>Teleostei</taxon>
        <taxon>Neoteleostei</taxon>
        <taxon>Acanthomorphata</taxon>
        <taxon>Ovalentaria</taxon>
        <taxon>Atherinomorphae</taxon>
        <taxon>Beloniformes</taxon>
        <taxon>Adrianichthyidae</taxon>
        <taxon>Oryziinae</taxon>
        <taxon>Oryzias</taxon>
    </lineage>
</organism>
<dbReference type="GO" id="GO:0008625">
    <property type="term" value="P:extrinsic apoptotic signaling pathway via death domain receptors"/>
    <property type="evidence" value="ECO:0007669"/>
    <property type="project" value="TreeGrafter"/>
</dbReference>
<proteinExistence type="predicted"/>
<feature type="compositionally biased region" description="Basic and acidic residues" evidence="2">
    <location>
        <begin position="311"/>
        <end position="334"/>
    </location>
</feature>
<dbReference type="InterPro" id="IPR009057">
    <property type="entry name" value="Homeodomain-like_sf"/>
</dbReference>
<dbReference type="PANTHER" id="PTHR15489:SF2">
    <property type="entry name" value="CASP8-ASSOCIATED PROTEIN 2"/>
    <property type="match status" value="1"/>
</dbReference>
<feature type="compositionally biased region" description="Basic and acidic residues" evidence="2">
    <location>
        <begin position="342"/>
        <end position="364"/>
    </location>
</feature>
<gene>
    <name evidence="3" type="ORF">FQA47_022464</name>
</gene>
<dbReference type="GO" id="GO:0005739">
    <property type="term" value="C:mitochondrion"/>
    <property type="evidence" value="ECO:0007669"/>
    <property type="project" value="TreeGrafter"/>
</dbReference>
<feature type="compositionally biased region" description="Basic and acidic residues" evidence="2">
    <location>
        <begin position="1384"/>
        <end position="1396"/>
    </location>
</feature>
<feature type="compositionally biased region" description="Basic and acidic residues" evidence="2">
    <location>
        <begin position="730"/>
        <end position="742"/>
    </location>
</feature>
<feature type="compositionally biased region" description="Basic and acidic residues" evidence="2">
    <location>
        <begin position="290"/>
        <end position="300"/>
    </location>
</feature>
<feature type="region of interest" description="Disordered" evidence="2">
    <location>
        <begin position="953"/>
        <end position="1015"/>
    </location>
</feature>
<dbReference type="GO" id="GO:0036337">
    <property type="term" value="P:Fas signaling pathway"/>
    <property type="evidence" value="ECO:0007669"/>
    <property type="project" value="TreeGrafter"/>
</dbReference>
<feature type="compositionally biased region" description="Low complexity" evidence="2">
    <location>
        <begin position="525"/>
        <end position="535"/>
    </location>
</feature>
<feature type="compositionally biased region" description="Acidic residues" evidence="2">
    <location>
        <begin position="454"/>
        <end position="470"/>
    </location>
</feature>
<feature type="region of interest" description="Disordered" evidence="2">
    <location>
        <begin position="1282"/>
        <end position="1434"/>
    </location>
</feature>
<feature type="compositionally biased region" description="Polar residues" evidence="2">
    <location>
        <begin position="720"/>
        <end position="729"/>
    </location>
</feature>
<feature type="region of interest" description="Disordered" evidence="2">
    <location>
        <begin position="644"/>
        <end position="674"/>
    </location>
</feature>
<feature type="region of interest" description="Disordered" evidence="2">
    <location>
        <begin position="703"/>
        <end position="820"/>
    </location>
</feature>
<reference evidence="3" key="1">
    <citation type="journal article" name="BMC Genomics">
        <title>Long-read sequencing and de novo genome assembly of marine medaka (Oryzias melastigma).</title>
        <authorList>
            <person name="Liang P."/>
            <person name="Saqib H.S.A."/>
            <person name="Ni X."/>
            <person name="Shen Y."/>
        </authorList>
    </citation>
    <scope>NUCLEOTIDE SEQUENCE</scope>
    <source>
        <strain evidence="3">Bigg-433</strain>
    </source>
</reference>
<feature type="compositionally biased region" description="Basic and acidic residues" evidence="2">
    <location>
        <begin position="953"/>
        <end position="977"/>
    </location>
</feature>
<name>A0A834CKR8_ORYME</name>
<evidence type="ECO:0000313" key="4">
    <source>
        <dbReference type="Proteomes" id="UP000646548"/>
    </source>
</evidence>
<feature type="compositionally biased region" description="Basic and acidic residues" evidence="2">
    <location>
        <begin position="189"/>
        <end position="198"/>
    </location>
</feature>
<protein>
    <submittedName>
        <fullName evidence="3">CASP8-associated protein 2</fullName>
    </submittedName>
</protein>
<dbReference type="GO" id="GO:0016605">
    <property type="term" value="C:PML body"/>
    <property type="evidence" value="ECO:0007669"/>
    <property type="project" value="TreeGrafter"/>
</dbReference>
<feature type="compositionally biased region" description="Basic and acidic residues" evidence="2">
    <location>
        <begin position="1307"/>
        <end position="1328"/>
    </location>
</feature>
<evidence type="ECO:0000313" key="3">
    <source>
        <dbReference type="EMBL" id="KAF6730338.1"/>
    </source>
</evidence>
<dbReference type="GO" id="GO:0003714">
    <property type="term" value="F:transcription corepressor activity"/>
    <property type="evidence" value="ECO:0007669"/>
    <property type="project" value="TreeGrafter"/>
</dbReference>
<feature type="coiled-coil region" evidence="1">
    <location>
        <begin position="66"/>
        <end position="132"/>
    </location>
</feature>
<dbReference type="EMBL" id="WKFB01000237">
    <property type="protein sequence ID" value="KAF6730338.1"/>
    <property type="molecule type" value="Genomic_DNA"/>
</dbReference>
<feature type="compositionally biased region" description="Acidic residues" evidence="2">
    <location>
        <begin position="760"/>
        <end position="772"/>
    </location>
</feature>
<feature type="compositionally biased region" description="Basic and acidic residues" evidence="2">
    <location>
        <begin position="375"/>
        <end position="388"/>
    </location>
</feature>
<feature type="compositionally biased region" description="Polar residues" evidence="2">
    <location>
        <begin position="1363"/>
        <end position="1383"/>
    </location>
</feature>
<accession>A0A834CKR8</accession>
<feature type="compositionally biased region" description="Basic residues" evidence="2">
    <location>
        <begin position="1397"/>
        <end position="1413"/>
    </location>
</feature>
<feature type="compositionally biased region" description="Polar residues" evidence="2">
    <location>
        <begin position="434"/>
        <end position="449"/>
    </location>
</feature>